<protein>
    <submittedName>
        <fullName evidence="2">Class I SAM-dependent methyltransferase</fullName>
    </submittedName>
</protein>
<evidence type="ECO:0000313" key="2">
    <source>
        <dbReference type="EMBL" id="MCJ0826110.1"/>
    </source>
</evidence>
<dbReference type="InterPro" id="IPR013216">
    <property type="entry name" value="Methyltransf_11"/>
</dbReference>
<dbReference type="Proteomes" id="UP001165423">
    <property type="component" value="Unassembled WGS sequence"/>
</dbReference>
<keyword evidence="3" id="KW-1185">Reference proteome</keyword>
<comment type="caution">
    <text evidence="2">The sequence shown here is derived from an EMBL/GenBank/DDBJ whole genome shotgun (WGS) entry which is preliminary data.</text>
</comment>
<evidence type="ECO:0000259" key="1">
    <source>
        <dbReference type="Pfam" id="PF08241"/>
    </source>
</evidence>
<evidence type="ECO:0000313" key="3">
    <source>
        <dbReference type="Proteomes" id="UP001165423"/>
    </source>
</evidence>
<proteinExistence type="predicted"/>
<keyword evidence="2" id="KW-0489">Methyltransferase</keyword>
<dbReference type="RefSeq" id="WP_243321246.1">
    <property type="nucleotide sequence ID" value="NZ_JALGCL010000002.1"/>
</dbReference>
<dbReference type="GO" id="GO:0032259">
    <property type="term" value="P:methylation"/>
    <property type="evidence" value="ECO:0007669"/>
    <property type="project" value="UniProtKB-KW"/>
</dbReference>
<accession>A0ABT0A545</accession>
<gene>
    <name evidence="2" type="ORF">MQC88_09125</name>
</gene>
<feature type="domain" description="Methyltransferase type 11" evidence="1">
    <location>
        <begin position="81"/>
        <end position="122"/>
    </location>
</feature>
<reference evidence="2 3" key="1">
    <citation type="submission" date="2022-03" db="EMBL/GenBank/DDBJ databases">
        <title>Luteimonas soily sp. nov., a novel bacterium isolated from the soil.</title>
        <authorList>
            <person name="Zhang X."/>
        </authorList>
    </citation>
    <scope>NUCLEOTIDE SEQUENCE [LARGE SCALE GENOMIC DNA]</scope>
    <source>
        <strain evidence="2 3">50</strain>
    </source>
</reference>
<name>A0ABT0A545_9GAMM</name>
<dbReference type="Gene3D" id="3.40.50.150">
    <property type="entry name" value="Vaccinia Virus protein VP39"/>
    <property type="match status" value="1"/>
</dbReference>
<organism evidence="2 3">
    <name type="scientific">Cognatiluteimonas sedimenti</name>
    <dbReference type="NCBI Taxonomy" id="2927791"/>
    <lineage>
        <taxon>Bacteria</taxon>
        <taxon>Pseudomonadati</taxon>
        <taxon>Pseudomonadota</taxon>
        <taxon>Gammaproteobacteria</taxon>
        <taxon>Lysobacterales</taxon>
        <taxon>Lysobacteraceae</taxon>
        <taxon>Cognatiluteimonas</taxon>
    </lineage>
</organism>
<sequence length="218" mass="23327">MPLPSTPGQPDSPGGWFSTAAGQALLESEAASVHDALAERPAQAWLWLAPVAVPADAPAGHGLRLRALASGWQGAVRCALPLPLANESVATVVVQHVTRGAEHGTALLSECARVLVPGGRLWLFALNPISPYRWRWNGYGLRASEPMPWRRRLRAAGMHPDAVSQGLGPRWRIEPDPRLQHGPGLRAAWLLRAEKRAIPLTAVRTRAPLRIGGGVPAA</sequence>
<dbReference type="SUPFAM" id="SSF53335">
    <property type="entry name" value="S-adenosyl-L-methionine-dependent methyltransferases"/>
    <property type="match status" value="1"/>
</dbReference>
<keyword evidence="2" id="KW-0808">Transferase</keyword>
<dbReference type="EMBL" id="JALGCL010000002">
    <property type="protein sequence ID" value="MCJ0826110.1"/>
    <property type="molecule type" value="Genomic_DNA"/>
</dbReference>
<dbReference type="InterPro" id="IPR029063">
    <property type="entry name" value="SAM-dependent_MTases_sf"/>
</dbReference>
<dbReference type="GO" id="GO:0008168">
    <property type="term" value="F:methyltransferase activity"/>
    <property type="evidence" value="ECO:0007669"/>
    <property type="project" value="UniProtKB-KW"/>
</dbReference>
<dbReference type="Pfam" id="PF08241">
    <property type="entry name" value="Methyltransf_11"/>
    <property type="match status" value="1"/>
</dbReference>